<evidence type="ECO:0000313" key="2">
    <source>
        <dbReference type="EMBL" id="KAJ7641103.1"/>
    </source>
</evidence>
<name>A0AAD7FSR9_9AGAR</name>
<feature type="region of interest" description="Disordered" evidence="1">
    <location>
        <begin position="1"/>
        <end position="62"/>
    </location>
</feature>
<accession>A0AAD7FSR9</accession>
<evidence type="ECO:0000256" key="1">
    <source>
        <dbReference type="SAM" id="MobiDB-lite"/>
    </source>
</evidence>
<feature type="compositionally biased region" description="Low complexity" evidence="1">
    <location>
        <begin position="135"/>
        <end position="146"/>
    </location>
</feature>
<dbReference type="Proteomes" id="UP001221142">
    <property type="component" value="Unassembled WGS sequence"/>
</dbReference>
<feature type="region of interest" description="Disordered" evidence="1">
    <location>
        <begin position="204"/>
        <end position="226"/>
    </location>
</feature>
<reference evidence="2" key="1">
    <citation type="submission" date="2023-03" db="EMBL/GenBank/DDBJ databases">
        <title>Massive genome expansion in bonnet fungi (Mycena s.s.) driven by repeated elements and novel gene families across ecological guilds.</title>
        <authorList>
            <consortium name="Lawrence Berkeley National Laboratory"/>
            <person name="Harder C.B."/>
            <person name="Miyauchi S."/>
            <person name="Viragh M."/>
            <person name="Kuo A."/>
            <person name="Thoen E."/>
            <person name="Andreopoulos B."/>
            <person name="Lu D."/>
            <person name="Skrede I."/>
            <person name="Drula E."/>
            <person name="Henrissat B."/>
            <person name="Morin E."/>
            <person name="Kohler A."/>
            <person name="Barry K."/>
            <person name="LaButti K."/>
            <person name="Morin E."/>
            <person name="Salamov A."/>
            <person name="Lipzen A."/>
            <person name="Mereny Z."/>
            <person name="Hegedus B."/>
            <person name="Baldrian P."/>
            <person name="Stursova M."/>
            <person name="Weitz H."/>
            <person name="Taylor A."/>
            <person name="Grigoriev I.V."/>
            <person name="Nagy L.G."/>
            <person name="Martin F."/>
            <person name="Kauserud H."/>
        </authorList>
    </citation>
    <scope>NUCLEOTIDE SEQUENCE</scope>
    <source>
        <strain evidence="2">9284</strain>
    </source>
</reference>
<feature type="compositionally biased region" description="Polar residues" evidence="1">
    <location>
        <begin position="21"/>
        <end position="39"/>
    </location>
</feature>
<feature type="region of interest" description="Disordered" evidence="1">
    <location>
        <begin position="120"/>
        <end position="153"/>
    </location>
</feature>
<keyword evidence="3" id="KW-1185">Reference proteome</keyword>
<feature type="region of interest" description="Disordered" evidence="1">
    <location>
        <begin position="91"/>
        <end position="110"/>
    </location>
</feature>
<evidence type="ECO:0000313" key="3">
    <source>
        <dbReference type="Proteomes" id="UP001221142"/>
    </source>
</evidence>
<proteinExistence type="predicted"/>
<protein>
    <submittedName>
        <fullName evidence="2">Uncharacterized protein</fullName>
    </submittedName>
</protein>
<sequence>MSSQSASATASPSRSTSPAQEQNPSPTLSMRTSNSYPQESDSELVCEPIPEPTIPSATPRLPDIISHSSRFAAIQERLKAALRVPAQSGFTDTESVAEDGGLSPCTSPSTVDSQMIHAIYEGLPPSPSSSDDSESVSGGWSSSDSDATQVQSSSRNITPLVGVGLGLRLLFAVPGSTLPRSSTTAATGLGSFGKRPSMARILGYDPGQHRERPSTVLPTGKPIHDNRRSRYAGLGHGLPSHMPESLPSVRTITQALYAETGEEIKPLLGHRHG</sequence>
<organism evidence="2 3">
    <name type="scientific">Roridomyces roridus</name>
    <dbReference type="NCBI Taxonomy" id="1738132"/>
    <lineage>
        <taxon>Eukaryota</taxon>
        <taxon>Fungi</taxon>
        <taxon>Dikarya</taxon>
        <taxon>Basidiomycota</taxon>
        <taxon>Agaricomycotina</taxon>
        <taxon>Agaricomycetes</taxon>
        <taxon>Agaricomycetidae</taxon>
        <taxon>Agaricales</taxon>
        <taxon>Marasmiineae</taxon>
        <taxon>Mycenaceae</taxon>
        <taxon>Roridomyces</taxon>
    </lineage>
</organism>
<dbReference type="EMBL" id="JARKIF010000004">
    <property type="protein sequence ID" value="KAJ7641103.1"/>
    <property type="molecule type" value="Genomic_DNA"/>
</dbReference>
<gene>
    <name evidence="2" type="ORF">FB45DRAFT_1021876</name>
</gene>
<dbReference type="AlphaFoldDB" id="A0AAD7FSR9"/>
<feature type="compositionally biased region" description="Low complexity" evidence="1">
    <location>
        <begin position="1"/>
        <end position="20"/>
    </location>
</feature>
<comment type="caution">
    <text evidence="2">The sequence shown here is derived from an EMBL/GenBank/DDBJ whole genome shotgun (WGS) entry which is preliminary data.</text>
</comment>